<reference evidence="2 3" key="1">
    <citation type="journal article" date="2019" name="Nat. Microbiol.">
        <title>Mediterranean grassland soil C-N compound turnover is dependent on rainfall and depth, and is mediated by genomically divergent microorganisms.</title>
        <authorList>
            <person name="Diamond S."/>
            <person name="Andeer P.F."/>
            <person name="Li Z."/>
            <person name="Crits-Christoph A."/>
            <person name="Burstein D."/>
            <person name="Anantharaman K."/>
            <person name="Lane K.R."/>
            <person name="Thomas B.C."/>
            <person name="Pan C."/>
            <person name="Northen T.R."/>
            <person name="Banfield J.F."/>
        </authorList>
    </citation>
    <scope>NUCLEOTIDE SEQUENCE [LARGE SCALE GENOMIC DNA]</scope>
    <source>
        <strain evidence="2">WS_2</strain>
    </source>
</reference>
<comment type="caution">
    <text evidence="2">The sequence shown here is derived from an EMBL/GenBank/DDBJ whole genome shotgun (WGS) entry which is preliminary data.</text>
</comment>
<feature type="domain" description="VOC" evidence="1">
    <location>
        <begin position="4"/>
        <end position="125"/>
    </location>
</feature>
<name>A0A538S9G4_UNCEI</name>
<dbReference type="CDD" id="cd06587">
    <property type="entry name" value="VOC"/>
    <property type="match status" value="1"/>
</dbReference>
<dbReference type="Gene3D" id="3.10.180.10">
    <property type="entry name" value="2,3-Dihydroxybiphenyl 1,2-Dioxygenase, domain 1"/>
    <property type="match status" value="1"/>
</dbReference>
<dbReference type="AlphaFoldDB" id="A0A538S9G4"/>
<proteinExistence type="predicted"/>
<gene>
    <name evidence="2" type="ORF">E6K72_13430</name>
</gene>
<accession>A0A538S9G4</accession>
<sequence>MSAKAGWSTPMLHVADVERSVRFYRLLGFELVDVEGEDGRPLGWARMATADGSAIMFLRGEEEHAVKPELQGIMLVLYAAELSALREQLVAAGASPSAIERPPWMPSGHIMLRDPDGYAVGVNQWGDAEHDAWLKRLEAKRAAGIIP</sequence>
<dbReference type="InterPro" id="IPR004360">
    <property type="entry name" value="Glyas_Fos-R_dOase_dom"/>
</dbReference>
<dbReference type="InterPro" id="IPR037523">
    <property type="entry name" value="VOC_core"/>
</dbReference>
<dbReference type="SUPFAM" id="SSF54593">
    <property type="entry name" value="Glyoxalase/Bleomycin resistance protein/Dihydroxybiphenyl dioxygenase"/>
    <property type="match status" value="1"/>
</dbReference>
<organism evidence="2 3">
    <name type="scientific">Eiseniibacteriota bacterium</name>
    <dbReference type="NCBI Taxonomy" id="2212470"/>
    <lineage>
        <taxon>Bacteria</taxon>
        <taxon>Candidatus Eiseniibacteriota</taxon>
    </lineage>
</organism>
<evidence type="ECO:0000313" key="3">
    <source>
        <dbReference type="Proteomes" id="UP000317716"/>
    </source>
</evidence>
<dbReference type="Pfam" id="PF00903">
    <property type="entry name" value="Glyoxalase"/>
    <property type="match status" value="1"/>
</dbReference>
<dbReference type="Proteomes" id="UP000317716">
    <property type="component" value="Unassembled WGS sequence"/>
</dbReference>
<protein>
    <submittedName>
        <fullName evidence="2">VOC family protein</fullName>
    </submittedName>
</protein>
<dbReference type="PROSITE" id="PS51819">
    <property type="entry name" value="VOC"/>
    <property type="match status" value="1"/>
</dbReference>
<dbReference type="EMBL" id="VBOS01000499">
    <property type="protein sequence ID" value="TMQ48024.1"/>
    <property type="molecule type" value="Genomic_DNA"/>
</dbReference>
<dbReference type="InterPro" id="IPR029068">
    <property type="entry name" value="Glyas_Bleomycin-R_OHBP_Dase"/>
</dbReference>
<evidence type="ECO:0000259" key="1">
    <source>
        <dbReference type="PROSITE" id="PS51819"/>
    </source>
</evidence>
<evidence type="ECO:0000313" key="2">
    <source>
        <dbReference type="EMBL" id="TMQ48024.1"/>
    </source>
</evidence>